<accession>A0A3S0KZC8</accession>
<evidence type="ECO:0000313" key="2">
    <source>
        <dbReference type="EMBL" id="RTR40896.1"/>
    </source>
</evidence>
<dbReference type="InterPro" id="IPR004360">
    <property type="entry name" value="Glyas_Fos-R_dOase_dom"/>
</dbReference>
<evidence type="ECO:0000313" key="3">
    <source>
        <dbReference type="Proteomes" id="UP000267448"/>
    </source>
</evidence>
<dbReference type="InterPro" id="IPR029068">
    <property type="entry name" value="Glyas_Bleomycin-R_OHBP_Dase"/>
</dbReference>
<dbReference type="InterPro" id="IPR037523">
    <property type="entry name" value="VOC_core"/>
</dbReference>
<organism evidence="2 3">
    <name type="scientific">Shewanella canadensis</name>
    <dbReference type="NCBI Taxonomy" id="271096"/>
    <lineage>
        <taxon>Bacteria</taxon>
        <taxon>Pseudomonadati</taxon>
        <taxon>Pseudomonadota</taxon>
        <taxon>Gammaproteobacteria</taxon>
        <taxon>Alteromonadales</taxon>
        <taxon>Shewanellaceae</taxon>
        <taxon>Shewanella</taxon>
    </lineage>
</organism>
<proteinExistence type="predicted"/>
<gene>
    <name evidence="2" type="ORF">EKG38_02980</name>
</gene>
<dbReference type="Pfam" id="PF00903">
    <property type="entry name" value="Glyoxalase"/>
    <property type="match status" value="1"/>
</dbReference>
<dbReference type="PROSITE" id="PS51819">
    <property type="entry name" value="VOC"/>
    <property type="match status" value="1"/>
</dbReference>
<dbReference type="SUPFAM" id="SSF54593">
    <property type="entry name" value="Glyoxalase/Bleomycin resistance protein/Dihydroxybiphenyl dioxygenase"/>
    <property type="match status" value="1"/>
</dbReference>
<sequence>MRMNQVTFPVYEMKAATEFYKNMGFELIVDTPHYARFHCLDGNASFSLSLQEKSEKNTSTIYFEHEQLDELVQQLIERGFVFDQMPTEQTYLWREAVLHDPSCNKIKLYWAGENRLNPPWRVNKINEIEATNLTKIQSIRSKS</sequence>
<protein>
    <submittedName>
        <fullName evidence="2">VOC family protein</fullName>
    </submittedName>
</protein>
<reference evidence="2 3" key="1">
    <citation type="submission" date="2018-12" db="EMBL/GenBank/DDBJ databases">
        <authorList>
            <person name="Yu L."/>
        </authorList>
    </citation>
    <scope>NUCLEOTIDE SEQUENCE [LARGE SCALE GENOMIC DNA]</scope>
    <source>
        <strain evidence="2 3">HAW-EB2</strain>
    </source>
</reference>
<dbReference type="OrthoDB" id="9810880at2"/>
<dbReference type="Gene3D" id="3.10.180.10">
    <property type="entry name" value="2,3-Dihydroxybiphenyl 1,2-Dioxygenase, domain 1"/>
    <property type="match status" value="1"/>
</dbReference>
<dbReference type="AlphaFoldDB" id="A0A3S0KZC8"/>
<comment type="caution">
    <text evidence="2">The sequence shown here is derived from an EMBL/GenBank/DDBJ whole genome shotgun (WGS) entry which is preliminary data.</text>
</comment>
<name>A0A3S0KZC8_9GAMM</name>
<dbReference type="EMBL" id="RXNU01000001">
    <property type="protein sequence ID" value="RTR40896.1"/>
    <property type="molecule type" value="Genomic_DNA"/>
</dbReference>
<keyword evidence="3" id="KW-1185">Reference proteome</keyword>
<evidence type="ECO:0000259" key="1">
    <source>
        <dbReference type="PROSITE" id="PS51819"/>
    </source>
</evidence>
<dbReference type="Proteomes" id="UP000267448">
    <property type="component" value="Unassembled WGS sequence"/>
</dbReference>
<dbReference type="RefSeq" id="WP_126518505.1">
    <property type="nucleotide sequence ID" value="NZ_RXNU01000001.1"/>
</dbReference>
<feature type="domain" description="VOC" evidence="1">
    <location>
        <begin position="2"/>
        <end position="111"/>
    </location>
</feature>